<keyword evidence="3" id="KW-0378">Hydrolase</keyword>
<dbReference type="InterPro" id="IPR055438">
    <property type="entry name" value="AstE_AspA_cat"/>
</dbReference>
<dbReference type="Proteomes" id="UP001595776">
    <property type="component" value="Unassembled WGS sequence"/>
</dbReference>
<evidence type="ECO:0000313" key="7">
    <source>
        <dbReference type="EMBL" id="MFC4348847.1"/>
    </source>
</evidence>
<dbReference type="PIRSF" id="PIRSF039012">
    <property type="entry name" value="ASP"/>
    <property type="match status" value="1"/>
</dbReference>
<keyword evidence="2" id="KW-0479">Metal-binding</keyword>
<feature type="domain" description="Succinylglutamate desuccinylase/Aspartoacylase catalytic" evidence="6">
    <location>
        <begin position="82"/>
        <end position="269"/>
    </location>
</feature>
<evidence type="ECO:0000256" key="4">
    <source>
        <dbReference type="ARBA" id="ARBA00022833"/>
    </source>
</evidence>
<dbReference type="SUPFAM" id="SSF53187">
    <property type="entry name" value="Zn-dependent exopeptidases"/>
    <property type="match status" value="1"/>
</dbReference>
<keyword evidence="5" id="KW-0732">Signal</keyword>
<evidence type="ECO:0000256" key="3">
    <source>
        <dbReference type="ARBA" id="ARBA00022801"/>
    </source>
</evidence>
<evidence type="ECO:0000256" key="1">
    <source>
        <dbReference type="ARBA" id="ARBA00001947"/>
    </source>
</evidence>
<evidence type="ECO:0000313" key="8">
    <source>
        <dbReference type="Proteomes" id="UP001595776"/>
    </source>
</evidence>
<accession>A0ABV8UCB0</accession>
<dbReference type="EMBL" id="JBHSCR010000014">
    <property type="protein sequence ID" value="MFC4348847.1"/>
    <property type="molecule type" value="Genomic_DNA"/>
</dbReference>
<dbReference type="InterPro" id="IPR053138">
    <property type="entry name" value="N-alpha-Ac-DABA_deacetylase"/>
</dbReference>
<dbReference type="RefSeq" id="WP_068143451.1">
    <property type="nucleotide sequence ID" value="NZ_JBHSCR010000014.1"/>
</dbReference>
<feature type="chain" id="PRO_5046124102" evidence="5">
    <location>
        <begin position="24"/>
        <end position="360"/>
    </location>
</feature>
<evidence type="ECO:0000256" key="5">
    <source>
        <dbReference type="SAM" id="SignalP"/>
    </source>
</evidence>
<dbReference type="InterPro" id="IPR043795">
    <property type="entry name" value="N-alpha-Ac-DABA-like"/>
</dbReference>
<feature type="signal peptide" evidence="5">
    <location>
        <begin position="1"/>
        <end position="23"/>
    </location>
</feature>
<sequence length="360" mass="38419">MMPVRTITLGLLVSLFVAAPSRASMMPPMEDTGDRVGGVTVITRLEAERLPEGRHDFYFRAGWRNTGAPIHVPVVVVRGAKDGKTLLLTAAVHGDELNGIAVLHRLLEKLDPKTLSGTVVAVPGLNQPGINANNRRFPVSAGGGSLVDLNRNFPGSVGESGSTSGRYLGALWQGLIRQNADFAVDIHTQTRGAAYPLFVFADFGNSTARAAAHTLGPDMIKNDAGQQGTLETSLMKEGIPAVTLEVGAPKQFQGELIDRAVWGLQNLMRAHRMVPGSVEQPPVKAIVGSNYTNVYADRGGIAVLHVGLKDAVKKGQDVATLYDAFGHEIRTYTAPHDGWVLAVATDPVREAGSMLVRILQ</sequence>
<keyword evidence="8" id="KW-1185">Reference proteome</keyword>
<comment type="caution">
    <text evidence="7">The sequence shown here is derived from an EMBL/GenBank/DDBJ whole genome shotgun (WGS) entry which is preliminary data.</text>
</comment>
<keyword evidence="4" id="KW-0862">Zinc</keyword>
<protein>
    <submittedName>
        <fullName evidence="7">Succinylglutamate desuccinylase/aspartoacylase family protein</fullName>
    </submittedName>
</protein>
<organism evidence="7 8">
    <name type="scientific">Kordiimonas lipolytica</name>
    <dbReference type="NCBI Taxonomy" id="1662421"/>
    <lineage>
        <taxon>Bacteria</taxon>
        <taxon>Pseudomonadati</taxon>
        <taxon>Pseudomonadota</taxon>
        <taxon>Alphaproteobacteria</taxon>
        <taxon>Kordiimonadales</taxon>
        <taxon>Kordiimonadaceae</taxon>
        <taxon>Kordiimonas</taxon>
    </lineage>
</organism>
<dbReference type="Pfam" id="PF24827">
    <property type="entry name" value="AstE_AspA_cat"/>
    <property type="match status" value="1"/>
</dbReference>
<reference evidence="8" key="1">
    <citation type="journal article" date="2019" name="Int. J. Syst. Evol. Microbiol.">
        <title>The Global Catalogue of Microorganisms (GCM) 10K type strain sequencing project: providing services to taxonomists for standard genome sequencing and annotation.</title>
        <authorList>
            <consortium name="The Broad Institute Genomics Platform"/>
            <consortium name="The Broad Institute Genome Sequencing Center for Infectious Disease"/>
            <person name="Wu L."/>
            <person name="Ma J."/>
        </authorList>
    </citation>
    <scope>NUCLEOTIDE SEQUENCE [LARGE SCALE GENOMIC DNA]</scope>
    <source>
        <strain evidence="8">CGMCC 1.15304</strain>
    </source>
</reference>
<gene>
    <name evidence="7" type="ORF">ACFO5Q_13420</name>
</gene>
<evidence type="ECO:0000256" key="2">
    <source>
        <dbReference type="ARBA" id="ARBA00022723"/>
    </source>
</evidence>
<proteinExistence type="predicted"/>
<dbReference type="CDD" id="cd06251">
    <property type="entry name" value="M14_ASTE_ASPA-like"/>
    <property type="match status" value="1"/>
</dbReference>
<comment type="cofactor">
    <cofactor evidence="1">
        <name>Zn(2+)</name>
        <dbReference type="ChEBI" id="CHEBI:29105"/>
    </cofactor>
</comment>
<name>A0ABV8UCB0_9PROT</name>
<dbReference type="PANTHER" id="PTHR37326:SF1">
    <property type="entry name" value="BLL3975 PROTEIN"/>
    <property type="match status" value="1"/>
</dbReference>
<evidence type="ECO:0000259" key="6">
    <source>
        <dbReference type="Pfam" id="PF24827"/>
    </source>
</evidence>
<dbReference type="Gene3D" id="3.40.630.10">
    <property type="entry name" value="Zn peptidases"/>
    <property type="match status" value="1"/>
</dbReference>
<dbReference type="PANTHER" id="PTHR37326">
    <property type="entry name" value="BLL3975 PROTEIN"/>
    <property type="match status" value="1"/>
</dbReference>